<proteinExistence type="predicted"/>
<dbReference type="AlphaFoldDB" id="A0A5B0Q5W1"/>
<evidence type="ECO:0000313" key="1">
    <source>
        <dbReference type="EMBL" id="KAA1108561.1"/>
    </source>
</evidence>
<gene>
    <name evidence="1" type="ORF">PGT21_017435</name>
</gene>
<evidence type="ECO:0000313" key="2">
    <source>
        <dbReference type="Proteomes" id="UP000324748"/>
    </source>
</evidence>
<organism evidence="1 2">
    <name type="scientific">Puccinia graminis f. sp. tritici</name>
    <dbReference type="NCBI Taxonomy" id="56615"/>
    <lineage>
        <taxon>Eukaryota</taxon>
        <taxon>Fungi</taxon>
        <taxon>Dikarya</taxon>
        <taxon>Basidiomycota</taxon>
        <taxon>Pucciniomycotina</taxon>
        <taxon>Pucciniomycetes</taxon>
        <taxon>Pucciniales</taxon>
        <taxon>Pucciniaceae</taxon>
        <taxon>Puccinia</taxon>
    </lineage>
</organism>
<accession>A0A5B0Q5W1</accession>
<dbReference type="OrthoDB" id="8041940at2759"/>
<keyword evidence="2" id="KW-1185">Reference proteome</keyword>
<dbReference type="EMBL" id="VSWC01000028">
    <property type="protein sequence ID" value="KAA1108561.1"/>
    <property type="molecule type" value="Genomic_DNA"/>
</dbReference>
<comment type="caution">
    <text evidence="1">The sequence shown here is derived from an EMBL/GenBank/DDBJ whole genome shotgun (WGS) entry which is preliminary data.</text>
</comment>
<protein>
    <submittedName>
        <fullName evidence="1">Uncharacterized protein</fullName>
    </submittedName>
</protein>
<sequence>MIAAEPVVPGIDELMSRLEILNNNRIESAGNTAVRAERNKAAFNDKTKFSRYLDGLVVGQSVKLRSKKHKKGQPRWFGPFEIRKVLDNNVYIVADHEGIEYPRPVNGNNLRPVALQSLIMNDMWAPPPAIALCEKRADAKVTRDVLKKASAVAKVKRKLPAEAGAQNPPGPETPVLSSKVFVRTFC</sequence>
<reference evidence="1 2" key="1">
    <citation type="submission" date="2019-05" db="EMBL/GenBank/DDBJ databases">
        <title>Emergence of the Ug99 lineage of the wheat stem rust pathogen through somatic hybridization.</title>
        <authorList>
            <person name="Li F."/>
            <person name="Upadhyaya N.M."/>
            <person name="Sperschneider J."/>
            <person name="Matny O."/>
            <person name="Nguyen-Phuc H."/>
            <person name="Mago R."/>
            <person name="Raley C."/>
            <person name="Miller M.E."/>
            <person name="Silverstein K.A.T."/>
            <person name="Henningsen E."/>
            <person name="Hirsch C.D."/>
            <person name="Visser B."/>
            <person name="Pretorius Z.A."/>
            <person name="Steffenson B.J."/>
            <person name="Schwessinger B."/>
            <person name="Dodds P.N."/>
            <person name="Figueroa M."/>
        </authorList>
    </citation>
    <scope>NUCLEOTIDE SEQUENCE [LARGE SCALE GENOMIC DNA]</scope>
    <source>
        <strain evidence="1">21-0</strain>
    </source>
</reference>
<name>A0A5B0Q5W1_PUCGR</name>
<dbReference type="Proteomes" id="UP000324748">
    <property type="component" value="Unassembled WGS sequence"/>
</dbReference>